<dbReference type="Gene3D" id="1.20.140.10">
    <property type="entry name" value="Butyryl-CoA Dehydrogenase, subunit A, domain 3"/>
    <property type="match status" value="1"/>
</dbReference>
<evidence type="ECO:0000256" key="2">
    <source>
        <dbReference type="SAM" id="MobiDB-lite"/>
    </source>
</evidence>
<accession>A0ABN5VG42</accession>
<dbReference type="EMBL" id="AP018448">
    <property type="protein sequence ID" value="BBC32275.1"/>
    <property type="molecule type" value="Genomic_DNA"/>
</dbReference>
<evidence type="ECO:0000256" key="1">
    <source>
        <dbReference type="ARBA" id="ARBA00023002"/>
    </source>
</evidence>
<reference evidence="4 5" key="2">
    <citation type="journal article" date="2023" name="ChemBioChem">
        <title>Acyltransferase Domain Exchange between Two Independent Type I Polyketide Synthases in the Same Producer Strain of Macrolide Antibiotics.</title>
        <authorList>
            <person name="Kudo F."/>
            <person name="Kishikawa K."/>
            <person name="Tsuboi K."/>
            <person name="Kido T."/>
            <person name="Usui T."/>
            <person name="Hashimoto J."/>
            <person name="Shin-Ya K."/>
            <person name="Miyanaga A."/>
            <person name="Eguchi T."/>
        </authorList>
    </citation>
    <scope>NUCLEOTIDE SEQUENCE [LARGE SCALE GENOMIC DNA]</scope>
    <source>
        <strain evidence="4 5">A-8890</strain>
    </source>
</reference>
<dbReference type="PANTHER" id="PTHR48083">
    <property type="entry name" value="MEDIUM-CHAIN SPECIFIC ACYL-COA DEHYDROGENASE, MITOCHONDRIAL-RELATED"/>
    <property type="match status" value="1"/>
</dbReference>
<dbReference type="InterPro" id="IPR046373">
    <property type="entry name" value="Acyl-CoA_Oxase/DH_mid-dom_sf"/>
</dbReference>
<name>A0ABN5VG42_9ACTN</name>
<evidence type="ECO:0000313" key="4">
    <source>
        <dbReference type="EMBL" id="BBC32275.1"/>
    </source>
</evidence>
<dbReference type="InterPro" id="IPR037069">
    <property type="entry name" value="AcylCoA_DH/ox_N_sf"/>
</dbReference>
<gene>
    <name evidence="4" type="ORF">SGFS_035690</name>
</gene>
<dbReference type="PIRSF" id="PIRSF016578">
    <property type="entry name" value="HsaA"/>
    <property type="match status" value="1"/>
</dbReference>
<feature type="domain" description="Acyl-CoA dehydrogenase C-terminal" evidence="3">
    <location>
        <begin position="252"/>
        <end position="375"/>
    </location>
</feature>
<proteinExistence type="predicted"/>
<dbReference type="PANTHER" id="PTHR48083:SF19">
    <property type="entry name" value="FLAVIN-DEPENDENT MONOOXYGENASE, OXYGENASE SUBUNIT HSAA"/>
    <property type="match status" value="1"/>
</dbReference>
<dbReference type="SUPFAM" id="SSF56645">
    <property type="entry name" value="Acyl-CoA dehydrogenase NM domain-like"/>
    <property type="match status" value="1"/>
</dbReference>
<reference evidence="4 5" key="1">
    <citation type="journal article" date="2010" name="ChemBioChem">
        <title>Cloning and characterization of the biosynthetic gene cluster of 16-membered macrolide antibiotic FD-891: involvement of a dual functional cytochrome P450 monooxygenase catalyzing epoxidation and hydroxylation.</title>
        <authorList>
            <person name="Kudo F."/>
            <person name="Motegi A."/>
            <person name="Mizoue K."/>
            <person name="Eguchi T."/>
        </authorList>
    </citation>
    <scope>NUCLEOTIDE SEQUENCE [LARGE SCALE GENOMIC DNA]</scope>
    <source>
        <strain evidence="4 5">A-8890</strain>
    </source>
</reference>
<keyword evidence="1" id="KW-0560">Oxidoreductase</keyword>
<keyword evidence="5" id="KW-1185">Reference proteome</keyword>
<dbReference type="Gene3D" id="1.10.540.10">
    <property type="entry name" value="Acyl-CoA dehydrogenase/oxidase, N-terminal domain"/>
    <property type="match status" value="1"/>
</dbReference>
<dbReference type="Pfam" id="PF08028">
    <property type="entry name" value="Acyl-CoA_dh_2"/>
    <property type="match status" value="1"/>
</dbReference>
<evidence type="ECO:0000313" key="5">
    <source>
        <dbReference type="Proteomes" id="UP001321542"/>
    </source>
</evidence>
<organism evidence="4 5">
    <name type="scientific">Streptomyces graminofaciens</name>
    <dbReference type="NCBI Taxonomy" id="68212"/>
    <lineage>
        <taxon>Bacteria</taxon>
        <taxon>Bacillati</taxon>
        <taxon>Actinomycetota</taxon>
        <taxon>Actinomycetes</taxon>
        <taxon>Kitasatosporales</taxon>
        <taxon>Streptomycetaceae</taxon>
        <taxon>Streptomyces</taxon>
    </lineage>
</organism>
<dbReference type="RefSeq" id="WP_286251292.1">
    <property type="nucleotide sequence ID" value="NZ_AP018448.1"/>
</dbReference>
<dbReference type="InterPro" id="IPR036250">
    <property type="entry name" value="AcylCo_DH-like_C"/>
</dbReference>
<feature type="compositionally biased region" description="Low complexity" evidence="2">
    <location>
        <begin position="121"/>
        <end position="131"/>
    </location>
</feature>
<protein>
    <recommendedName>
        <fullName evidence="3">Acyl-CoA dehydrogenase C-terminal domain-containing protein</fullName>
    </recommendedName>
</protein>
<dbReference type="InterPro" id="IPR013107">
    <property type="entry name" value="Acyl-CoA_DH_C"/>
</dbReference>
<feature type="region of interest" description="Disordered" evidence="2">
    <location>
        <begin position="113"/>
        <end position="142"/>
    </location>
</feature>
<dbReference type="Proteomes" id="UP001321542">
    <property type="component" value="Chromosome"/>
</dbReference>
<dbReference type="InterPro" id="IPR009100">
    <property type="entry name" value="AcylCoA_DH/oxidase_NM_dom_sf"/>
</dbReference>
<dbReference type="SUPFAM" id="SSF47203">
    <property type="entry name" value="Acyl-CoA dehydrogenase C-terminal domain-like"/>
    <property type="match status" value="1"/>
</dbReference>
<evidence type="ECO:0000259" key="3">
    <source>
        <dbReference type="Pfam" id="PF08028"/>
    </source>
</evidence>
<sequence>MSLTVTAAAALARTQAAETERARMLSPVLADSLTDAGFARHFVPKPWGGEAGSFTEAAEAVAELGEACAATAWCAALYAAHARLAAHLPEQGRQDLWEHTPDVRIAASVVPPAGTAEEARPPQAATPATATSDAGVRAADPAGDTAEGWWLEGTWHHASGVDHAHWILLASWTGSAADRTVRLFAVPREACEVSDTWHTLGLRGTGSNTVRLERTFVPAHRTCTLADLGRFEPGRDRCHSVPYQMVAGAQFLAPALGAARQALRDWHELTAHRIRPDGSRAADAPAQRAAAARSSAEIHAAGLLLDHALQQADLGEVTPRAVAENARDFALAAELIAAAADRLVRAAGLRAQAEDCPLQRRWRDIRAAAGHAALDFEAASTLYAQAQATVDEAAR</sequence>
<dbReference type="Gene3D" id="2.40.110.10">
    <property type="entry name" value="Butyryl-CoA Dehydrogenase, subunit A, domain 2"/>
    <property type="match status" value="1"/>
</dbReference>
<dbReference type="InterPro" id="IPR050741">
    <property type="entry name" value="Acyl-CoA_dehydrogenase"/>
</dbReference>